<organism evidence="3 4">
    <name type="scientific">Ectopseudomonas composti</name>
    <dbReference type="NCBI Taxonomy" id="658457"/>
    <lineage>
        <taxon>Bacteria</taxon>
        <taxon>Pseudomonadati</taxon>
        <taxon>Pseudomonadota</taxon>
        <taxon>Gammaproteobacteria</taxon>
        <taxon>Pseudomonadales</taxon>
        <taxon>Pseudomonadaceae</taxon>
        <taxon>Ectopseudomonas</taxon>
    </lineage>
</organism>
<dbReference type="STRING" id="658457.SAMN05216601_105150"/>
<dbReference type="AlphaFoldDB" id="A0A1I5MGR0"/>
<gene>
    <name evidence="3" type="ORF">SAMN05216601_105150</name>
</gene>
<dbReference type="Pfam" id="PF03527">
    <property type="entry name" value="RHS"/>
    <property type="match status" value="1"/>
</dbReference>
<evidence type="ECO:0000259" key="1">
    <source>
        <dbReference type="Pfam" id="PF03527"/>
    </source>
</evidence>
<dbReference type="NCBIfam" id="TIGR03696">
    <property type="entry name" value="Rhs_assc_core"/>
    <property type="match status" value="1"/>
</dbReference>
<evidence type="ECO:0000259" key="2">
    <source>
        <dbReference type="Pfam" id="PF08808"/>
    </source>
</evidence>
<protein>
    <submittedName>
        <fullName evidence="3">RHS repeat-associated core domain-containing protein</fullName>
    </submittedName>
</protein>
<evidence type="ECO:0000313" key="3">
    <source>
        <dbReference type="EMBL" id="SFP08126.1"/>
    </source>
</evidence>
<dbReference type="InterPro" id="IPR022385">
    <property type="entry name" value="Rhs_assc_core"/>
</dbReference>
<reference evidence="3 4" key="1">
    <citation type="submission" date="2016-10" db="EMBL/GenBank/DDBJ databases">
        <authorList>
            <person name="de Groot N.N."/>
        </authorList>
    </citation>
    <scope>NUCLEOTIDE SEQUENCE [LARGE SCALE GENOMIC DNA]</scope>
    <source>
        <strain evidence="3 4">CCUG 59231</strain>
    </source>
</reference>
<dbReference type="InterPro" id="IPR014914">
    <property type="entry name" value="RES_dom"/>
</dbReference>
<dbReference type="PANTHER" id="PTHR32305:SF15">
    <property type="entry name" value="PROTEIN RHSA-RELATED"/>
    <property type="match status" value="1"/>
</dbReference>
<name>A0A1I5MGR0_9GAMM</name>
<dbReference type="InterPro" id="IPR001826">
    <property type="entry name" value="RHS"/>
</dbReference>
<dbReference type="Proteomes" id="UP000182400">
    <property type="component" value="Unassembled WGS sequence"/>
</dbReference>
<proteinExistence type="predicted"/>
<accession>A0A1I5MGR0</accession>
<dbReference type="Gene3D" id="2.180.10.10">
    <property type="entry name" value="RHS repeat-associated core"/>
    <property type="match status" value="1"/>
</dbReference>
<feature type="domain" description="RHS protein conserved region" evidence="1">
    <location>
        <begin position="64"/>
        <end position="99"/>
    </location>
</feature>
<dbReference type="InterPro" id="IPR050708">
    <property type="entry name" value="T6SS_VgrG/RHS"/>
</dbReference>
<dbReference type="EMBL" id="FOWP01000005">
    <property type="protein sequence ID" value="SFP08126.1"/>
    <property type="molecule type" value="Genomic_DNA"/>
</dbReference>
<dbReference type="PANTHER" id="PTHR32305">
    <property type="match status" value="1"/>
</dbReference>
<dbReference type="PRINTS" id="PR00394">
    <property type="entry name" value="RHSPROTEIN"/>
</dbReference>
<evidence type="ECO:0000313" key="4">
    <source>
        <dbReference type="Proteomes" id="UP000182400"/>
    </source>
</evidence>
<dbReference type="Pfam" id="PF08808">
    <property type="entry name" value="RES"/>
    <property type="match status" value="1"/>
</dbReference>
<sequence length="315" mass="35405">MSAIRRATPRCSTGKPAHAYPIAWSGLRLLSETRNGRRSLYLYDEGSYDPLARIDGQGEHARLRYYHNDPNGLPQQLTEDDGRCIWQARYQVWGNTLAETQESFFVEEQNLRFQGQYLDRETGLHYNTFRFYDPDIGRFISPDPIGLAGGLNAYQYAENPIKWVDPFGLMKCSTPPAGRRVSRTVYRFEEPGRISTTWTAHKWSVASTQRYTKPGLGGVYGANSKKTAMAEVTHWKVDLSTRVLVSKKVSLNNVLDLTNPKVRSQLGVSLRDITGSKYNVTHKIGDWAKSNGYDGILAPSARNPTGANLISFGGF</sequence>
<feature type="domain" description="RES" evidence="2">
    <location>
        <begin position="194"/>
        <end position="310"/>
    </location>
</feature>